<dbReference type="InterPro" id="IPR025870">
    <property type="entry name" value="Glyoxalase-like_dom"/>
</dbReference>
<reference evidence="2 3" key="1">
    <citation type="submission" date="2019-10" db="EMBL/GenBank/DDBJ databases">
        <title>Two novel species isolated from a subtropical stream in China.</title>
        <authorList>
            <person name="Lu H."/>
        </authorList>
    </citation>
    <scope>NUCLEOTIDE SEQUENCE [LARGE SCALE GENOMIC DNA]</scope>
    <source>
        <strain evidence="2 3">FT29W</strain>
    </source>
</reference>
<gene>
    <name evidence="2" type="ORF">GEV02_13555</name>
</gene>
<dbReference type="AlphaFoldDB" id="A0A6A7N2H2"/>
<dbReference type="RefSeq" id="WP_152838451.1">
    <property type="nucleotide sequence ID" value="NZ_WHUG01000004.1"/>
</dbReference>
<dbReference type="Gene3D" id="3.10.180.10">
    <property type="entry name" value="2,3-Dihydroxybiphenyl 1,2-Dioxygenase, domain 1"/>
    <property type="match status" value="1"/>
</dbReference>
<evidence type="ECO:0000313" key="3">
    <source>
        <dbReference type="Proteomes" id="UP000440498"/>
    </source>
</evidence>
<feature type="domain" description="Glyoxalase-like" evidence="1">
    <location>
        <begin position="3"/>
        <end position="172"/>
    </location>
</feature>
<proteinExistence type="predicted"/>
<keyword evidence="3" id="KW-1185">Reference proteome</keyword>
<dbReference type="EMBL" id="WHUG01000004">
    <property type="protein sequence ID" value="MQA39177.1"/>
    <property type="molecule type" value="Genomic_DNA"/>
</dbReference>
<name>A0A6A7N2H2_9BURK</name>
<dbReference type="Pfam" id="PF13468">
    <property type="entry name" value="Glyoxalase_3"/>
    <property type="match status" value="1"/>
</dbReference>
<accession>A0A6A7N2H2</accession>
<comment type="caution">
    <text evidence="2">The sequence shown here is derived from an EMBL/GenBank/DDBJ whole genome shotgun (WGS) entry which is preliminary data.</text>
</comment>
<organism evidence="2 3">
    <name type="scientific">Rugamonas aquatica</name>
    <dbReference type="NCBI Taxonomy" id="2743357"/>
    <lineage>
        <taxon>Bacteria</taxon>
        <taxon>Pseudomonadati</taxon>
        <taxon>Pseudomonadota</taxon>
        <taxon>Betaproteobacteria</taxon>
        <taxon>Burkholderiales</taxon>
        <taxon>Oxalobacteraceae</taxon>
        <taxon>Telluria group</taxon>
        <taxon>Rugamonas</taxon>
    </lineage>
</organism>
<dbReference type="Proteomes" id="UP000440498">
    <property type="component" value="Unassembled WGS sequence"/>
</dbReference>
<evidence type="ECO:0000259" key="1">
    <source>
        <dbReference type="Pfam" id="PF13468"/>
    </source>
</evidence>
<dbReference type="InterPro" id="IPR029068">
    <property type="entry name" value="Glyas_Bleomycin-R_OHBP_Dase"/>
</dbReference>
<evidence type="ECO:0000313" key="2">
    <source>
        <dbReference type="EMBL" id="MQA39177.1"/>
    </source>
</evidence>
<sequence>MQIDHLFIRARAGAPEAEQLRALGLTEGSGNRHPGQGTENRRFFFHNAFLELLWIADDEEVRNAQTSPTLLAERLTDGSPACPFGVCFRPSGNDNDSAPFPSWQYAPSYLPPGMRIDIGAAVPASEPMWFHLPKGAAPSSYAEARRQPLQHPAGVKAITSVTLTLPPQALSAAAQAACSGTGITLRAGDAYLMEICFDHGAQGTTNDCRPNLPLLLRF</sequence>
<protein>
    <submittedName>
        <fullName evidence="2">Glyoxalase-like domain protein</fullName>
    </submittedName>
</protein>